<keyword evidence="2 3" id="KW-0560">Oxidoreductase</keyword>
<protein>
    <recommendedName>
        <fullName evidence="3">Thioredoxin reductase</fullName>
        <ecNumber evidence="3">1.8.1.9</ecNumber>
    </recommendedName>
</protein>
<evidence type="ECO:0000313" key="6">
    <source>
        <dbReference type="Proteomes" id="UP000005695"/>
    </source>
</evidence>
<dbReference type="NCBIfam" id="TIGR01292">
    <property type="entry name" value="TRX_reduct"/>
    <property type="match status" value="1"/>
</dbReference>
<dbReference type="RefSeq" id="WP_006000891.1">
    <property type="nucleotide sequence ID" value="NZ_AAEW02000010.1"/>
</dbReference>
<dbReference type="OrthoDB" id="9806179at2"/>
<name>Q1JYX0_DESA6</name>
<keyword evidence="3" id="KW-0274">FAD</keyword>
<dbReference type="InterPro" id="IPR036188">
    <property type="entry name" value="FAD/NAD-bd_sf"/>
</dbReference>
<dbReference type="GO" id="GO:0005737">
    <property type="term" value="C:cytoplasm"/>
    <property type="evidence" value="ECO:0007669"/>
    <property type="project" value="InterPro"/>
</dbReference>
<reference evidence="5" key="1">
    <citation type="submission" date="2006-05" db="EMBL/GenBank/DDBJ databases">
        <title>Annotation of the draft genome assembly of Desulfuromonas acetoxidans DSM 684.</title>
        <authorList>
            <consortium name="US DOE Joint Genome Institute (JGI-ORNL)"/>
            <person name="Larimer F."/>
            <person name="Land M."/>
            <person name="Hauser L."/>
        </authorList>
    </citation>
    <scope>NUCLEOTIDE SEQUENCE [LARGE SCALE GENOMIC DNA]</scope>
    <source>
        <strain evidence="5">DSM 684</strain>
    </source>
</reference>
<feature type="domain" description="FAD/NAD(P)-binding" evidence="4">
    <location>
        <begin position="5"/>
        <end position="298"/>
    </location>
</feature>
<dbReference type="SUPFAM" id="SSF51905">
    <property type="entry name" value="FAD/NAD(P)-binding domain"/>
    <property type="match status" value="1"/>
</dbReference>
<evidence type="ECO:0000313" key="5">
    <source>
        <dbReference type="EMBL" id="EAT15524.1"/>
    </source>
</evidence>
<dbReference type="InterPro" id="IPR023753">
    <property type="entry name" value="FAD/NAD-binding_dom"/>
</dbReference>
<gene>
    <name evidence="5" type="ORF">Dace_1386</name>
</gene>
<keyword evidence="3" id="KW-0676">Redox-active center</keyword>
<dbReference type="PRINTS" id="PR00368">
    <property type="entry name" value="FADPNR"/>
</dbReference>
<comment type="cofactor">
    <cofactor evidence="3">
        <name>FAD</name>
        <dbReference type="ChEBI" id="CHEBI:57692"/>
    </cofactor>
</comment>
<dbReference type="Pfam" id="PF07992">
    <property type="entry name" value="Pyr_redox_2"/>
    <property type="match status" value="1"/>
</dbReference>
<organism evidence="5 6">
    <name type="scientific">Desulfuromonas acetoxidans (strain DSM 684 / 11070)</name>
    <dbReference type="NCBI Taxonomy" id="281689"/>
    <lineage>
        <taxon>Bacteria</taxon>
        <taxon>Pseudomonadati</taxon>
        <taxon>Thermodesulfobacteriota</taxon>
        <taxon>Desulfuromonadia</taxon>
        <taxon>Desulfuromonadales</taxon>
        <taxon>Desulfuromonadaceae</taxon>
        <taxon>Desulfuromonas</taxon>
    </lineage>
</organism>
<comment type="similarity">
    <text evidence="3">Belongs to the class-II pyridine nucleotide-disulfide oxidoreductase family.</text>
</comment>
<evidence type="ECO:0000256" key="1">
    <source>
        <dbReference type="ARBA" id="ARBA00022630"/>
    </source>
</evidence>
<accession>Q1JYX0</accession>
<dbReference type="EMBL" id="AAEW02000010">
    <property type="protein sequence ID" value="EAT15524.1"/>
    <property type="molecule type" value="Genomic_DNA"/>
</dbReference>
<dbReference type="EC" id="1.8.1.9" evidence="3"/>
<dbReference type="Gene3D" id="3.50.50.60">
    <property type="entry name" value="FAD/NAD(P)-binding domain"/>
    <property type="match status" value="2"/>
</dbReference>
<evidence type="ECO:0000256" key="3">
    <source>
        <dbReference type="RuleBase" id="RU003880"/>
    </source>
</evidence>
<dbReference type="PANTHER" id="PTHR48105">
    <property type="entry name" value="THIOREDOXIN REDUCTASE 1-RELATED-RELATED"/>
    <property type="match status" value="1"/>
</dbReference>
<sequence length="327" mass="34984">METLYDVAIIGAGPAGLAAGLYAARAKLKTVIFEKNKPGGQIAITHEVANYPASDAGSTGPGLIEKLVAQSDGFGAERKKENIVSVDFSGPVKVINSASGTYRAKAVIIANGAQPRKIGCPGEARLTGKGVSYCATCDADFFTGFEVFVIGGGESAIEEAMYLTKFARKVTLVHRRDAFRAAQSIVDKARNIDNLEFLLDTTVEEIKGDGIVESVVFKNKVTGELSEHFADEDDGTFGIFVFIGFLPTSDMYKGIVDMDESGYIITNDNMQTNIPGVFAAGDIRVKSLRQMVTATADGSIAAVQADKYIENVFEELMPEIDQQYATA</sequence>
<keyword evidence="6" id="KW-1185">Reference proteome</keyword>
<evidence type="ECO:0000256" key="2">
    <source>
        <dbReference type="ARBA" id="ARBA00023002"/>
    </source>
</evidence>
<dbReference type="InterPro" id="IPR005982">
    <property type="entry name" value="Thioredox_Rdtase"/>
</dbReference>
<evidence type="ECO:0000259" key="4">
    <source>
        <dbReference type="Pfam" id="PF07992"/>
    </source>
</evidence>
<comment type="subunit">
    <text evidence="3">Homodimer.</text>
</comment>
<comment type="caution">
    <text evidence="5">The sequence shown here is derived from an EMBL/GenBank/DDBJ whole genome shotgun (WGS) entry which is preliminary data.</text>
</comment>
<proteinExistence type="inferred from homology"/>
<dbReference type="Proteomes" id="UP000005695">
    <property type="component" value="Unassembled WGS sequence"/>
</dbReference>
<dbReference type="GO" id="GO:0019430">
    <property type="term" value="P:removal of superoxide radicals"/>
    <property type="evidence" value="ECO:0007669"/>
    <property type="project" value="UniProtKB-UniRule"/>
</dbReference>
<dbReference type="PRINTS" id="PR00469">
    <property type="entry name" value="PNDRDTASEII"/>
</dbReference>
<keyword evidence="1 3" id="KW-0285">Flavoprotein</keyword>
<comment type="catalytic activity">
    <reaction evidence="3">
        <text>[thioredoxin]-dithiol + NADP(+) = [thioredoxin]-disulfide + NADPH + H(+)</text>
        <dbReference type="Rhea" id="RHEA:20345"/>
        <dbReference type="Rhea" id="RHEA-COMP:10698"/>
        <dbReference type="Rhea" id="RHEA-COMP:10700"/>
        <dbReference type="ChEBI" id="CHEBI:15378"/>
        <dbReference type="ChEBI" id="CHEBI:29950"/>
        <dbReference type="ChEBI" id="CHEBI:50058"/>
        <dbReference type="ChEBI" id="CHEBI:57783"/>
        <dbReference type="ChEBI" id="CHEBI:58349"/>
        <dbReference type="EC" id="1.8.1.9"/>
    </reaction>
</comment>
<reference evidence="5" key="2">
    <citation type="submission" date="2006-05" db="EMBL/GenBank/DDBJ databases">
        <title>Sequencing of the draft genome and assembly of Desulfuromonas acetoxidans DSM 684.</title>
        <authorList>
            <consortium name="US DOE Joint Genome Institute (JGI-PGF)"/>
            <person name="Copeland A."/>
            <person name="Lucas S."/>
            <person name="Lapidus A."/>
            <person name="Barry K."/>
            <person name="Detter J.C."/>
            <person name="Glavina del Rio T."/>
            <person name="Hammon N."/>
            <person name="Israni S."/>
            <person name="Dalin E."/>
            <person name="Tice H."/>
            <person name="Bruce D."/>
            <person name="Pitluck S."/>
            <person name="Richardson P."/>
        </authorList>
    </citation>
    <scope>NUCLEOTIDE SEQUENCE [LARGE SCALE GENOMIC DNA]</scope>
    <source>
        <strain evidence="5">DSM 684</strain>
    </source>
</reference>
<dbReference type="GO" id="GO:0004791">
    <property type="term" value="F:thioredoxin-disulfide reductase (NADPH) activity"/>
    <property type="evidence" value="ECO:0007669"/>
    <property type="project" value="UniProtKB-UniRule"/>
</dbReference>
<dbReference type="AlphaFoldDB" id="Q1JYX0"/>
<dbReference type="InterPro" id="IPR050097">
    <property type="entry name" value="Ferredoxin-NADP_redctase_2"/>
</dbReference>